<keyword evidence="1" id="KW-0472">Membrane</keyword>
<reference evidence="2 5" key="2">
    <citation type="submission" date="2019-10" db="EMBL/GenBank/DDBJ databases">
        <title>Prolixibacter strains distinguished by the presence of nitrate reductase genes were adept at nitrate-dependent anaerobic corrosion of metallic iron and carbon steel.</title>
        <authorList>
            <person name="Iino T."/>
            <person name="Shono N."/>
            <person name="Ito K."/>
            <person name="Nakamura R."/>
            <person name="Sueoka K."/>
            <person name="Harayama S."/>
            <person name="Ohkuma M."/>
        </authorList>
    </citation>
    <scope>NUCLEOTIDE SEQUENCE [LARGE SCALE GENOMIC DNA]</scope>
    <source>
        <strain evidence="2 5">MIC1-1</strain>
    </source>
</reference>
<dbReference type="RefSeq" id="WP_106543172.1">
    <property type="nucleotide sequence ID" value="NZ_PYGC01000009.1"/>
</dbReference>
<evidence type="ECO:0000313" key="2">
    <source>
        <dbReference type="EMBL" id="GET21037.1"/>
    </source>
</evidence>
<protein>
    <submittedName>
        <fullName evidence="3">Uncharacterized protein</fullName>
    </submittedName>
</protein>
<name>A0A2P8C956_9BACT</name>
<evidence type="ECO:0000313" key="4">
    <source>
        <dbReference type="Proteomes" id="UP000240621"/>
    </source>
</evidence>
<keyword evidence="1" id="KW-1133">Transmembrane helix</keyword>
<evidence type="ECO:0000313" key="5">
    <source>
        <dbReference type="Proteomes" id="UP000396862"/>
    </source>
</evidence>
<evidence type="ECO:0000256" key="1">
    <source>
        <dbReference type="SAM" id="Phobius"/>
    </source>
</evidence>
<dbReference type="EMBL" id="PYGC01000009">
    <property type="protein sequence ID" value="PSK81494.1"/>
    <property type="molecule type" value="Genomic_DNA"/>
</dbReference>
<keyword evidence="5" id="KW-1185">Reference proteome</keyword>
<gene>
    <name evidence="3" type="ORF">CLV93_109100</name>
    <name evidence="2" type="ORF">JCM18694_12830</name>
</gene>
<dbReference type="EMBL" id="BLAU01000001">
    <property type="protein sequence ID" value="GET21037.1"/>
    <property type="molecule type" value="Genomic_DNA"/>
</dbReference>
<evidence type="ECO:0000313" key="3">
    <source>
        <dbReference type="EMBL" id="PSK81494.1"/>
    </source>
</evidence>
<sequence length="128" mass="14384">MKKFASLLASLGFAICLMGFLLLEDLNSSNPLLYGGIILIGIISLVSLIILIVNYKVEGVELFSKTLGKIYIAIVLTFVVFYIAFSIYKARTGYKTKKEIMIENYNRLIEQNIRSENSDSTMVSDTIR</sequence>
<comment type="caution">
    <text evidence="3">The sequence shown here is derived from an EMBL/GenBank/DDBJ whole genome shotgun (WGS) entry which is preliminary data.</text>
</comment>
<dbReference type="AlphaFoldDB" id="A0A2P8C956"/>
<accession>A0A2P8C956</accession>
<feature type="transmembrane region" description="Helical" evidence="1">
    <location>
        <begin position="67"/>
        <end position="88"/>
    </location>
</feature>
<organism evidence="3 4">
    <name type="scientific">Prolixibacter denitrificans</name>
    <dbReference type="NCBI Taxonomy" id="1541063"/>
    <lineage>
        <taxon>Bacteria</taxon>
        <taxon>Pseudomonadati</taxon>
        <taxon>Bacteroidota</taxon>
        <taxon>Bacteroidia</taxon>
        <taxon>Marinilabiliales</taxon>
        <taxon>Prolixibacteraceae</taxon>
        <taxon>Prolixibacter</taxon>
    </lineage>
</organism>
<reference evidence="3 4" key="1">
    <citation type="submission" date="2018-03" db="EMBL/GenBank/DDBJ databases">
        <title>Genomic Encyclopedia of Archaeal and Bacterial Type Strains, Phase II (KMG-II): from individual species to whole genera.</title>
        <authorList>
            <person name="Goeker M."/>
        </authorList>
    </citation>
    <scope>NUCLEOTIDE SEQUENCE [LARGE SCALE GENOMIC DNA]</scope>
    <source>
        <strain evidence="3 4">DSM 27267</strain>
    </source>
</reference>
<keyword evidence="1" id="KW-0812">Transmembrane</keyword>
<dbReference type="Proteomes" id="UP000240621">
    <property type="component" value="Unassembled WGS sequence"/>
</dbReference>
<feature type="transmembrane region" description="Helical" evidence="1">
    <location>
        <begin position="33"/>
        <end position="55"/>
    </location>
</feature>
<proteinExistence type="predicted"/>
<dbReference type="Proteomes" id="UP000396862">
    <property type="component" value="Unassembled WGS sequence"/>
</dbReference>